<accession>A0A9N7V9C3</accession>
<organism evidence="1 2">
    <name type="scientific">Pleuronectes platessa</name>
    <name type="common">European plaice</name>
    <dbReference type="NCBI Taxonomy" id="8262"/>
    <lineage>
        <taxon>Eukaryota</taxon>
        <taxon>Metazoa</taxon>
        <taxon>Chordata</taxon>
        <taxon>Craniata</taxon>
        <taxon>Vertebrata</taxon>
        <taxon>Euteleostomi</taxon>
        <taxon>Actinopterygii</taxon>
        <taxon>Neopterygii</taxon>
        <taxon>Teleostei</taxon>
        <taxon>Neoteleostei</taxon>
        <taxon>Acanthomorphata</taxon>
        <taxon>Carangaria</taxon>
        <taxon>Pleuronectiformes</taxon>
        <taxon>Pleuronectoidei</taxon>
        <taxon>Pleuronectidae</taxon>
        <taxon>Pleuronectes</taxon>
    </lineage>
</organism>
<sequence length="116" mass="12639">MAATSFRITEGDGSLCEADPLSFLLELGVGDRKKDLEEGCEITLIVVLIKGFENGTMIDHLVTSITLTTTPTTLLDFLTIPTIIQKKYDVSEAACTGSNDYFCPALKSFLLASQHY</sequence>
<protein>
    <submittedName>
        <fullName evidence="1">Uncharacterized protein</fullName>
    </submittedName>
</protein>
<evidence type="ECO:0000313" key="2">
    <source>
        <dbReference type="Proteomes" id="UP001153269"/>
    </source>
</evidence>
<comment type="caution">
    <text evidence="1">The sequence shown here is derived from an EMBL/GenBank/DDBJ whole genome shotgun (WGS) entry which is preliminary data.</text>
</comment>
<evidence type="ECO:0000313" key="1">
    <source>
        <dbReference type="EMBL" id="CAB1448224.1"/>
    </source>
</evidence>
<dbReference type="AlphaFoldDB" id="A0A9N7V9C3"/>
<proteinExistence type="predicted"/>
<reference evidence="1" key="1">
    <citation type="submission" date="2020-03" db="EMBL/GenBank/DDBJ databases">
        <authorList>
            <person name="Weist P."/>
        </authorList>
    </citation>
    <scope>NUCLEOTIDE SEQUENCE</scope>
</reference>
<dbReference type="EMBL" id="CADEAL010003970">
    <property type="protein sequence ID" value="CAB1448224.1"/>
    <property type="molecule type" value="Genomic_DNA"/>
</dbReference>
<keyword evidence="2" id="KW-1185">Reference proteome</keyword>
<gene>
    <name evidence="1" type="ORF">PLEPLA_LOCUS35881</name>
</gene>
<name>A0A9N7V9C3_PLEPL</name>
<dbReference type="Proteomes" id="UP001153269">
    <property type="component" value="Unassembled WGS sequence"/>
</dbReference>